<dbReference type="AlphaFoldDB" id="A0AAW0TE63"/>
<name>A0AAW0TE63_SCYPA</name>
<sequence length="197" mass="21902">MEVTGNARKDNVGYDSDVAQEGEGNYSIAGIIGLDSSAGDQFPVVWQAASGGADGSASSRLVVVCLVGVAETCCHCRRRRRRRQDTRKRLFIVPVCQTVWTCSVATSDHIISTPSPPTLPPRTILQLPVSRRTSSWLPMPPIPTRLIALRHYVTLAGCLQAQAVPEEEEVEEQEQEQEEEQEQEQEEEQEEEEEVKK</sequence>
<protein>
    <submittedName>
        <fullName evidence="2">Uncharacterized protein</fullName>
    </submittedName>
</protein>
<dbReference type="Proteomes" id="UP001487740">
    <property type="component" value="Unassembled WGS sequence"/>
</dbReference>
<feature type="compositionally biased region" description="Acidic residues" evidence="1">
    <location>
        <begin position="165"/>
        <end position="197"/>
    </location>
</feature>
<evidence type="ECO:0000256" key="1">
    <source>
        <dbReference type="SAM" id="MobiDB-lite"/>
    </source>
</evidence>
<accession>A0AAW0TE63</accession>
<evidence type="ECO:0000313" key="3">
    <source>
        <dbReference type="Proteomes" id="UP001487740"/>
    </source>
</evidence>
<reference evidence="2 3" key="1">
    <citation type="submission" date="2023-03" db="EMBL/GenBank/DDBJ databases">
        <title>High-quality genome of Scylla paramamosain provides insights in environmental adaptation.</title>
        <authorList>
            <person name="Zhang L."/>
        </authorList>
    </citation>
    <scope>NUCLEOTIDE SEQUENCE [LARGE SCALE GENOMIC DNA]</scope>
    <source>
        <strain evidence="2">LZ_2023a</strain>
        <tissue evidence="2">Muscle</tissue>
    </source>
</reference>
<feature type="region of interest" description="Disordered" evidence="1">
    <location>
        <begin position="164"/>
        <end position="197"/>
    </location>
</feature>
<keyword evidence="3" id="KW-1185">Reference proteome</keyword>
<organism evidence="2 3">
    <name type="scientific">Scylla paramamosain</name>
    <name type="common">Mud crab</name>
    <dbReference type="NCBI Taxonomy" id="85552"/>
    <lineage>
        <taxon>Eukaryota</taxon>
        <taxon>Metazoa</taxon>
        <taxon>Ecdysozoa</taxon>
        <taxon>Arthropoda</taxon>
        <taxon>Crustacea</taxon>
        <taxon>Multicrustacea</taxon>
        <taxon>Malacostraca</taxon>
        <taxon>Eumalacostraca</taxon>
        <taxon>Eucarida</taxon>
        <taxon>Decapoda</taxon>
        <taxon>Pleocyemata</taxon>
        <taxon>Brachyura</taxon>
        <taxon>Eubrachyura</taxon>
        <taxon>Portunoidea</taxon>
        <taxon>Portunidae</taxon>
        <taxon>Portuninae</taxon>
        <taxon>Scylla</taxon>
    </lineage>
</organism>
<evidence type="ECO:0000313" key="2">
    <source>
        <dbReference type="EMBL" id="KAK8386005.1"/>
    </source>
</evidence>
<dbReference type="EMBL" id="JARAKH010000031">
    <property type="protein sequence ID" value="KAK8386005.1"/>
    <property type="molecule type" value="Genomic_DNA"/>
</dbReference>
<comment type="caution">
    <text evidence="2">The sequence shown here is derived from an EMBL/GenBank/DDBJ whole genome shotgun (WGS) entry which is preliminary data.</text>
</comment>
<proteinExistence type="predicted"/>
<gene>
    <name evidence="2" type="ORF">O3P69_010625</name>
</gene>